<evidence type="ECO:0000256" key="1">
    <source>
        <dbReference type="SAM" id="Phobius"/>
    </source>
</evidence>
<dbReference type="RefSeq" id="WP_377176468.1">
    <property type="nucleotide sequence ID" value="NZ_JBHTMY010000002.1"/>
</dbReference>
<organism evidence="2 3">
    <name type="scientific">Namhaeicola litoreus</name>
    <dbReference type="NCBI Taxonomy" id="1052145"/>
    <lineage>
        <taxon>Bacteria</taxon>
        <taxon>Pseudomonadati</taxon>
        <taxon>Bacteroidota</taxon>
        <taxon>Flavobacteriia</taxon>
        <taxon>Flavobacteriales</taxon>
        <taxon>Flavobacteriaceae</taxon>
        <taxon>Namhaeicola</taxon>
    </lineage>
</organism>
<dbReference type="Proteomes" id="UP001597201">
    <property type="component" value="Unassembled WGS sequence"/>
</dbReference>
<accession>A0ABW3Y2A6</accession>
<keyword evidence="3" id="KW-1185">Reference proteome</keyword>
<keyword evidence="1" id="KW-0472">Membrane</keyword>
<proteinExistence type="predicted"/>
<dbReference type="EMBL" id="JBHTMY010000002">
    <property type="protein sequence ID" value="MFD1314653.1"/>
    <property type="molecule type" value="Genomic_DNA"/>
</dbReference>
<dbReference type="Pfam" id="PF19578">
    <property type="entry name" value="DUF6090"/>
    <property type="match status" value="1"/>
</dbReference>
<name>A0ABW3Y2A6_9FLAO</name>
<evidence type="ECO:0000313" key="3">
    <source>
        <dbReference type="Proteomes" id="UP001597201"/>
    </source>
</evidence>
<sequence length="241" mass="28040">MISIFRKLRKSLLSEGKTLRYVKYAVGEIVLVMIGILLALQVNIWNETRKAQIAQKELLSNFLEDLNADSAEFVEYLDELAQIIGVHEKLYGVRKGILSSTVIEKPQLLRGSIRYSSIVLTNNPDFAALIKDKELRKEILDYFRLLFRLDNSYLQYDKVVKEVVRPYLAENLSLNEDFLFDNPNEEKSPLMMDHFYEVIKRDDFGQVLFETNLKARELVTVFENTLKANAQLQESIRKKIL</sequence>
<reference evidence="3" key="1">
    <citation type="journal article" date="2019" name="Int. J. Syst. Evol. Microbiol.">
        <title>The Global Catalogue of Microorganisms (GCM) 10K type strain sequencing project: providing services to taxonomists for standard genome sequencing and annotation.</title>
        <authorList>
            <consortium name="The Broad Institute Genomics Platform"/>
            <consortium name="The Broad Institute Genome Sequencing Center for Infectious Disease"/>
            <person name="Wu L."/>
            <person name="Ma J."/>
        </authorList>
    </citation>
    <scope>NUCLEOTIDE SEQUENCE [LARGE SCALE GENOMIC DNA]</scope>
    <source>
        <strain evidence="3">CCUG 61485</strain>
    </source>
</reference>
<comment type="caution">
    <text evidence="2">The sequence shown here is derived from an EMBL/GenBank/DDBJ whole genome shotgun (WGS) entry which is preliminary data.</text>
</comment>
<gene>
    <name evidence="2" type="ORF">ACFQ39_03415</name>
</gene>
<evidence type="ECO:0000313" key="2">
    <source>
        <dbReference type="EMBL" id="MFD1314653.1"/>
    </source>
</evidence>
<feature type="transmembrane region" description="Helical" evidence="1">
    <location>
        <begin position="21"/>
        <end position="40"/>
    </location>
</feature>
<protein>
    <submittedName>
        <fullName evidence="2">DUF6090 family protein</fullName>
    </submittedName>
</protein>
<keyword evidence="1" id="KW-1133">Transmembrane helix</keyword>
<dbReference type="InterPro" id="IPR045749">
    <property type="entry name" value="DUF6090"/>
</dbReference>
<keyword evidence="1" id="KW-0812">Transmembrane</keyword>